<dbReference type="AlphaFoldDB" id="A0A183MXM2"/>
<name>A0A183MXM2_9TREM</name>
<keyword evidence="3" id="KW-1185">Reference proteome</keyword>
<protein>
    <submittedName>
        <fullName evidence="2">Uncharacterized protein</fullName>
    </submittedName>
</protein>
<evidence type="ECO:0000313" key="2">
    <source>
        <dbReference type="EMBL" id="VDP37193.1"/>
    </source>
</evidence>
<proteinExistence type="predicted"/>
<evidence type="ECO:0000256" key="1">
    <source>
        <dbReference type="SAM" id="MobiDB-lite"/>
    </source>
</evidence>
<evidence type="ECO:0000313" key="3">
    <source>
        <dbReference type="Proteomes" id="UP000277204"/>
    </source>
</evidence>
<feature type="region of interest" description="Disordered" evidence="1">
    <location>
        <begin position="1"/>
        <end position="70"/>
    </location>
</feature>
<gene>
    <name evidence="2" type="ORF">SMRZ_LOCUS20797</name>
</gene>
<sequence length="70" mass="8018">MKMRLRKHRKAAETASHRSNATFRRHIDKVPSLMGSTERRRNCYGGQLRRDRKSTNFKASGGSEPQEASS</sequence>
<reference evidence="2 3" key="1">
    <citation type="submission" date="2018-11" db="EMBL/GenBank/DDBJ databases">
        <authorList>
            <consortium name="Pathogen Informatics"/>
        </authorList>
    </citation>
    <scope>NUCLEOTIDE SEQUENCE [LARGE SCALE GENOMIC DNA]</scope>
    <source>
        <strain evidence="2 3">Zambia</strain>
    </source>
</reference>
<dbReference type="Proteomes" id="UP000277204">
    <property type="component" value="Unassembled WGS sequence"/>
</dbReference>
<feature type="compositionally biased region" description="Basic residues" evidence="1">
    <location>
        <begin position="1"/>
        <end position="10"/>
    </location>
</feature>
<organism evidence="2 3">
    <name type="scientific">Schistosoma margrebowiei</name>
    <dbReference type="NCBI Taxonomy" id="48269"/>
    <lineage>
        <taxon>Eukaryota</taxon>
        <taxon>Metazoa</taxon>
        <taxon>Spiralia</taxon>
        <taxon>Lophotrochozoa</taxon>
        <taxon>Platyhelminthes</taxon>
        <taxon>Trematoda</taxon>
        <taxon>Digenea</taxon>
        <taxon>Strigeidida</taxon>
        <taxon>Schistosomatoidea</taxon>
        <taxon>Schistosomatidae</taxon>
        <taxon>Schistosoma</taxon>
    </lineage>
</organism>
<accession>A0A183MXM2</accession>
<dbReference type="EMBL" id="UZAI01018455">
    <property type="protein sequence ID" value="VDP37193.1"/>
    <property type="molecule type" value="Genomic_DNA"/>
</dbReference>